<dbReference type="InterPro" id="IPR001279">
    <property type="entry name" value="Metallo-B-lactamas"/>
</dbReference>
<dbReference type="GO" id="GO:0016787">
    <property type="term" value="F:hydrolase activity"/>
    <property type="evidence" value="ECO:0007669"/>
    <property type="project" value="UniProtKB-UniRule"/>
</dbReference>
<dbReference type="SUPFAM" id="SSF56281">
    <property type="entry name" value="Metallo-hydrolase/oxidoreductase"/>
    <property type="match status" value="1"/>
</dbReference>
<dbReference type="SMART" id="SM00849">
    <property type="entry name" value="Lactamase_B"/>
    <property type="match status" value="1"/>
</dbReference>
<evidence type="ECO:0000259" key="3">
    <source>
        <dbReference type="SMART" id="SM00849"/>
    </source>
</evidence>
<evidence type="ECO:0000313" key="4">
    <source>
        <dbReference type="EMBL" id="QDT58316.1"/>
    </source>
</evidence>
<dbReference type="PANTHER" id="PTHR43546:SF3">
    <property type="entry name" value="UPF0173 METAL-DEPENDENT HYDROLASE MJ1163"/>
    <property type="match status" value="1"/>
</dbReference>
<organism evidence="4 5">
    <name type="scientific">Stieleria bergensis</name>
    <dbReference type="NCBI Taxonomy" id="2528025"/>
    <lineage>
        <taxon>Bacteria</taxon>
        <taxon>Pseudomonadati</taxon>
        <taxon>Planctomycetota</taxon>
        <taxon>Planctomycetia</taxon>
        <taxon>Pirellulales</taxon>
        <taxon>Pirellulaceae</taxon>
        <taxon>Stieleria</taxon>
    </lineage>
</organism>
<dbReference type="OrthoDB" id="9789133at2"/>
<dbReference type="InterPro" id="IPR050114">
    <property type="entry name" value="UPF0173_UPF0282_UlaG_hydrolase"/>
</dbReference>
<accession>A0A517SQB6</accession>
<dbReference type="AlphaFoldDB" id="A0A517SQB6"/>
<evidence type="ECO:0000256" key="2">
    <source>
        <dbReference type="HAMAP-Rule" id="MF_00457"/>
    </source>
</evidence>
<dbReference type="RefSeq" id="WP_145269390.1">
    <property type="nucleotide sequence ID" value="NZ_CP036272.1"/>
</dbReference>
<dbReference type="Proteomes" id="UP000315003">
    <property type="component" value="Chromosome"/>
</dbReference>
<comment type="similarity">
    <text evidence="2">Belongs to the UPF0173 family.</text>
</comment>
<dbReference type="PANTHER" id="PTHR43546">
    <property type="entry name" value="UPF0173 METAL-DEPENDENT HYDROLASE MJ1163-RELATED"/>
    <property type="match status" value="1"/>
</dbReference>
<protein>
    <recommendedName>
        <fullName evidence="2">UPF0173 metal-dependent hydrolase SV7mr_08060</fullName>
    </recommendedName>
</protein>
<dbReference type="NCBIfam" id="NF001911">
    <property type="entry name" value="PRK00685.1"/>
    <property type="match status" value="1"/>
</dbReference>
<dbReference type="HAMAP" id="MF_00457">
    <property type="entry name" value="UPF0173"/>
    <property type="match status" value="1"/>
</dbReference>
<dbReference type="Pfam" id="PF12706">
    <property type="entry name" value="Lactamase_B_2"/>
    <property type="match status" value="1"/>
</dbReference>
<keyword evidence="1 2" id="KW-0378">Hydrolase</keyword>
<sequence>MVKLTWLSHASWLIESGSQRLLLDPFFTDNPVATVQPDAFENVTDVLVSHGHFDHVADAAAILKRSGARLISNFEIVQWFAEKHQLTNALAMNLGGAAELAEGEIKMVPALHSSGLPDGSYGGTAAGFVLKLENKRIYFACDTAYFGDMRFYAGGVDVAVLPIGDLFTMGPADSVEAIKLIGPKIALPTHYGTWPPIEQDAEAWATMVRGETDTKAVVLEVGGSYSL</sequence>
<dbReference type="InterPro" id="IPR022877">
    <property type="entry name" value="UPF0173"/>
</dbReference>
<gene>
    <name evidence="4" type="ORF">SV7mr_08060</name>
</gene>
<proteinExistence type="inferred from homology"/>
<evidence type="ECO:0000313" key="5">
    <source>
        <dbReference type="Proteomes" id="UP000315003"/>
    </source>
</evidence>
<dbReference type="EMBL" id="CP036272">
    <property type="protein sequence ID" value="QDT58316.1"/>
    <property type="molecule type" value="Genomic_DNA"/>
</dbReference>
<evidence type="ECO:0000256" key="1">
    <source>
        <dbReference type="ARBA" id="ARBA00022801"/>
    </source>
</evidence>
<keyword evidence="5" id="KW-1185">Reference proteome</keyword>
<dbReference type="Gene3D" id="3.60.15.10">
    <property type="entry name" value="Ribonuclease Z/Hydroxyacylglutathione hydrolase-like"/>
    <property type="match status" value="1"/>
</dbReference>
<dbReference type="InterPro" id="IPR036866">
    <property type="entry name" value="RibonucZ/Hydroxyglut_hydro"/>
</dbReference>
<feature type="domain" description="Metallo-beta-lactamase" evidence="3">
    <location>
        <begin position="8"/>
        <end position="190"/>
    </location>
</feature>
<reference evidence="4 5" key="1">
    <citation type="submission" date="2019-02" db="EMBL/GenBank/DDBJ databases">
        <title>Deep-cultivation of Planctomycetes and their phenomic and genomic characterization uncovers novel biology.</title>
        <authorList>
            <person name="Wiegand S."/>
            <person name="Jogler M."/>
            <person name="Boedeker C."/>
            <person name="Pinto D."/>
            <person name="Vollmers J."/>
            <person name="Rivas-Marin E."/>
            <person name="Kohn T."/>
            <person name="Peeters S.H."/>
            <person name="Heuer A."/>
            <person name="Rast P."/>
            <person name="Oberbeckmann S."/>
            <person name="Bunk B."/>
            <person name="Jeske O."/>
            <person name="Meyerdierks A."/>
            <person name="Storesund J.E."/>
            <person name="Kallscheuer N."/>
            <person name="Luecker S."/>
            <person name="Lage O.M."/>
            <person name="Pohl T."/>
            <person name="Merkel B.J."/>
            <person name="Hornburger P."/>
            <person name="Mueller R.-W."/>
            <person name="Bruemmer F."/>
            <person name="Labrenz M."/>
            <person name="Spormann A.M."/>
            <person name="Op den Camp H."/>
            <person name="Overmann J."/>
            <person name="Amann R."/>
            <person name="Jetten M.S.M."/>
            <person name="Mascher T."/>
            <person name="Medema M.H."/>
            <person name="Devos D.P."/>
            <person name="Kaster A.-K."/>
            <person name="Ovreas L."/>
            <person name="Rohde M."/>
            <person name="Galperin M.Y."/>
            <person name="Jogler C."/>
        </authorList>
    </citation>
    <scope>NUCLEOTIDE SEQUENCE [LARGE SCALE GENOMIC DNA]</scope>
    <source>
        <strain evidence="4 5">SV_7m_r</strain>
    </source>
</reference>
<name>A0A517SQB6_9BACT</name>